<sequence>MHIHERYFLWIGEMVVNPAVTPLPAVSGMQRKAGRSEERSAGRVVTRSLRGGGCRACGLRFLCRVVVADRATGGGTHCPVVPRDMAGDAAHGCTLQAPRRKSGDRCGHQREAGDRYRKKFHCLSP</sequence>
<protein>
    <submittedName>
        <fullName evidence="1">Uncharacterized protein</fullName>
    </submittedName>
</protein>
<evidence type="ECO:0000313" key="2">
    <source>
        <dbReference type="EMBL" id="MBO1829127.1"/>
    </source>
</evidence>
<proteinExistence type="predicted"/>
<dbReference type="Proteomes" id="UP000664048">
    <property type="component" value="Unassembled WGS sequence"/>
</dbReference>
<evidence type="ECO:0000313" key="1">
    <source>
        <dbReference type="EMBL" id="MBK1929622.1"/>
    </source>
</evidence>
<reference evidence="2 4" key="2">
    <citation type="submission" date="2021-03" db="EMBL/GenBank/DDBJ databases">
        <title>Clinical course, treatment and visual outcome of an outbreak of Burkholderia contaminans endophthalmitis following cataract surgery.</title>
        <authorList>
            <person name="Lind C."/>
            <person name="Olsen K."/>
            <person name="Angelsen N.K."/>
            <person name="Krefting E.A."/>
            <person name="Fossen K."/>
            <person name="Gravningen K."/>
            <person name="Depoorter E."/>
            <person name="Vandamme P."/>
            <person name="Bertelsen G."/>
        </authorList>
    </citation>
    <scope>NUCLEOTIDE SEQUENCE [LARGE SCALE GENOMIC DNA]</scope>
    <source>
        <strain evidence="2 4">51242556</strain>
    </source>
</reference>
<accession>A0AAP1Y909</accession>
<dbReference type="EMBL" id="JAGEMX010000002">
    <property type="protein sequence ID" value="MBO1829127.1"/>
    <property type="molecule type" value="Genomic_DNA"/>
</dbReference>
<dbReference type="Proteomes" id="UP000611459">
    <property type="component" value="Unassembled WGS sequence"/>
</dbReference>
<keyword evidence="4" id="KW-1185">Reference proteome</keyword>
<comment type="caution">
    <text evidence="1">The sequence shown here is derived from an EMBL/GenBank/DDBJ whole genome shotgun (WGS) entry which is preliminary data.</text>
</comment>
<reference evidence="1" key="1">
    <citation type="submission" date="2021-01" db="EMBL/GenBank/DDBJ databases">
        <title>Outbreak of Burkholderia contaminns endophthalmitis traced to a clinical ventilation system.</title>
        <authorList>
            <person name="Lipuma J."/>
            <person name="Spilker T."/>
            <person name="Kratholm J."/>
        </authorList>
    </citation>
    <scope>NUCLEOTIDE SEQUENCE</scope>
    <source>
        <strain evidence="1">HI4954</strain>
    </source>
</reference>
<evidence type="ECO:0000313" key="4">
    <source>
        <dbReference type="Proteomes" id="UP000664048"/>
    </source>
</evidence>
<dbReference type="AlphaFoldDB" id="A0AAP1Y909"/>
<evidence type="ECO:0000313" key="3">
    <source>
        <dbReference type="Proteomes" id="UP000611459"/>
    </source>
</evidence>
<dbReference type="EMBL" id="JAENIB010000002">
    <property type="protein sequence ID" value="MBK1929622.1"/>
    <property type="molecule type" value="Genomic_DNA"/>
</dbReference>
<gene>
    <name evidence="2" type="ORF">J4M89_07010</name>
    <name evidence="1" type="ORF">JIN94_07000</name>
</gene>
<name>A0AAP1Y909_9BURK</name>
<organism evidence="1 3">
    <name type="scientific">Burkholderia contaminans</name>
    <dbReference type="NCBI Taxonomy" id="488447"/>
    <lineage>
        <taxon>Bacteria</taxon>
        <taxon>Pseudomonadati</taxon>
        <taxon>Pseudomonadota</taxon>
        <taxon>Betaproteobacteria</taxon>
        <taxon>Burkholderiales</taxon>
        <taxon>Burkholderiaceae</taxon>
        <taxon>Burkholderia</taxon>
        <taxon>Burkholderia cepacia complex</taxon>
    </lineage>
</organism>